<evidence type="ECO:0000313" key="5">
    <source>
        <dbReference type="Proteomes" id="UP001302367"/>
    </source>
</evidence>
<reference evidence="3 5" key="2">
    <citation type="submission" date="2023-09" db="EMBL/GenBank/DDBJ databases">
        <title>Complete-Gapless Cercospora beticola genome.</title>
        <authorList>
            <person name="Wyatt N.A."/>
            <person name="Spanner R.E."/>
            <person name="Bolton M.D."/>
        </authorList>
    </citation>
    <scope>NUCLEOTIDE SEQUENCE [LARGE SCALE GENOMIC DNA]</scope>
    <source>
        <strain evidence="3">Cb09-40</strain>
    </source>
</reference>
<accession>A0A2G5HNP0</accession>
<dbReference type="EMBL" id="LKMD01000105">
    <property type="protein sequence ID" value="PIA93863.1"/>
    <property type="molecule type" value="Genomic_DNA"/>
</dbReference>
<evidence type="ECO:0000313" key="3">
    <source>
        <dbReference type="EMBL" id="WPB01385.1"/>
    </source>
</evidence>
<keyword evidence="5" id="KW-1185">Reference proteome</keyword>
<gene>
    <name evidence="2" type="ORF">CB0940_04168</name>
    <name evidence="3" type="ORF">RHO25_006011</name>
</gene>
<sequence length="114" mass="12057">MASNDETIVSPVTTRAPDLTASIAAVNAQPVELDSTPASPEKVRRSSRATALEQAETKLTPAEQERLKELAKTRKADPAVMQDIPQIPTAEELEIAEDSKDATDAAGRSTEGSA</sequence>
<feature type="compositionally biased region" description="Basic and acidic residues" evidence="1">
    <location>
        <begin position="63"/>
        <end position="77"/>
    </location>
</feature>
<evidence type="ECO:0000313" key="4">
    <source>
        <dbReference type="Proteomes" id="UP000230605"/>
    </source>
</evidence>
<protein>
    <submittedName>
        <fullName evidence="2">Uncharacterized protein</fullName>
    </submittedName>
</protein>
<organism evidence="2 4">
    <name type="scientific">Cercospora beticola</name>
    <name type="common">Sugarbeet leaf spot fungus</name>
    <dbReference type="NCBI Taxonomy" id="122368"/>
    <lineage>
        <taxon>Eukaryota</taxon>
        <taxon>Fungi</taxon>
        <taxon>Dikarya</taxon>
        <taxon>Ascomycota</taxon>
        <taxon>Pezizomycotina</taxon>
        <taxon>Dothideomycetes</taxon>
        <taxon>Dothideomycetidae</taxon>
        <taxon>Mycosphaerellales</taxon>
        <taxon>Mycosphaerellaceae</taxon>
        <taxon>Cercospora</taxon>
    </lineage>
</organism>
<feature type="region of interest" description="Disordered" evidence="1">
    <location>
        <begin position="31"/>
        <end position="114"/>
    </location>
</feature>
<dbReference type="AlphaFoldDB" id="A0A2G5HNP0"/>
<dbReference type="OrthoDB" id="5310629at2759"/>
<dbReference type="Proteomes" id="UP000230605">
    <property type="component" value="Chromosome 4"/>
</dbReference>
<reference evidence="2 4" key="1">
    <citation type="submission" date="2015-10" db="EMBL/GenBank/DDBJ databases">
        <title>The cercosporin biosynthetic gene cluster was horizontally transferred to several fungal lineages and shown to be expanded in Cercospora beticola based on microsynteny with recipient genomes.</title>
        <authorList>
            <person name="De Jonge R."/>
            <person name="Ebert M.K."/>
            <person name="Suttle J.C."/>
            <person name="Jurick Ii W.M."/>
            <person name="Secor G.A."/>
            <person name="Thomma B.P."/>
            <person name="Van De Peer Y."/>
            <person name="Bolton M.D."/>
        </authorList>
    </citation>
    <scope>NUCLEOTIDE SEQUENCE [LARGE SCALE GENOMIC DNA]</scope>
    <source>
        <strain evidence="2 4">09-40</strain>
    </source>
</reference>
<dbReference type="Proteomes" id="UP001302367">
    <property type="component" value="Chromosome 4"/>
</dbReference>
<dbReference type="EMBL" id="CP134187">
    <property type="protein sequence ID" value="WPB01385.1"/>
    <property type="molecule type" value="Genomic_DNA"/>
</dbReference>
<evidence type="ECO:0000256" key="1">
    <source>
        <dbReference type="SAM" id="MobiDB-lite"/>
    </source>
</evidence>
<evidence type="ECO:0000313" key="2">
    <source>
        <dbReference type="EMBL" id="PIA93863.1"/>
    </source>
</evidence>
<name>A0A2G5HNP0_CERBT</name>
<proteinExistence type="predicted"/>